<dbReference type="EMBL" id="KN833091">
    <property type="protein sequence ID" value="KIM73166.1"/>
    <property type="molecule type" value="Genomic_DNA"/>
</dbReference>
<gene>
    <name evidence="1" type="ORF">PILCRDRAFT_93185</name>
</gene>
<reference evidence="1 2" key="1">
    <citation type="submission" date="2014-04" db="EMBL/GenBank/DDBJ databases">
        <authorList>
            <consortium name="DOE Joint Genome Institute"/>
            <person name="Kuo A."/>
            <person name="Tarkka M."/>
            <person name="Buscot F."/>
            <person name="Kohler A."/>
            <person name="Nagy L.G."/>
            <person name="Floudas D."/>
            <person name="Copeland A."/>
            <person name="Barry K.W."/>
            <person name="Cichocki N."/>
            <person name="Veneault-Fourrey C."/>
            <person name="LaButti K."/>
            <person name="Lindquist E.A."/>
            <person name="Lipzen A."/>
            <person name="Lundell T."/>
            <person name="Morin E."/>
            <person name="Murat C."/>
            <person name="Sun H."/>
            <person name="Tunlid A."/>
            <person name="Henrissat B."/>
            <person name="Grigoriev I.V."/>
            <person name="Hibbett D.S."/>
            <person name="Martin F."/>
            <person name="Nordberg H.P."/>
            <person name="Cantor M.N."/>
            <person name="Hua S.X."/>
        </authorList>
    </citation>
    <scope>NUCLEOTIDE SEQUENCE [LARGE SCALE GENOMIC DNA]</scope>
    <source>
        <strain evidence="1 2">F 1598</strain>
    </source>
</reference>
<dbReference type="HOGENOM" id="CLU_1652844_0_0_1"/>
<dbReference type="AlphaFoldDB" id="A0A0C3EZN3"/>
<evidence type="ECO:0000313" key="1">
    <source>
        <dbReference type="EMBL" id="KIM73166.1"/>
    </source>
</evidence>
<keyword evidence="2" id="KW-1185">Reference proteome</keyword>
<accession>A0A0C3EZN3</accession>
<sequence length="160" mass="18457">MSRQVKFHSQWNDMQTDTNFDRSQALDFQDQNTEGYTTSQEADRISDAIVSHRVCNITADLISTDAVQKSQHAWIYRSVLYATVYLPTAPPNWQTYPYVLHNIDVSAYFPRGWRHWMGNMVVVKRGRVNPLEVIHVGRGETSFTDVLVGMWLADMADQDD</sequence>
<organism evidence="1 2">
    <name type="scientific">Piloderma croceum (strain F 1598)</name>
    <dbReference type="NCBI Taxonomy" id="765440"/>
    <lineage>
        <taxon>Eukaryota</taxon>
        <taxon>Fungi</taxon>
        <taxon>Dikarya</taxon>
        <taxon>Basidiomycota</taxon>
        <taxon>Agaricomycotina</taxon>
        <taxon>Agaricomycetes</taxon>
        <taxon>Agaricomycetidae</taxon>
        <taxon>Atheliales</taxon>
        <taxon>Atheliaceae</taxon>
        <taxon>Piloderma</taxon>
    </lineage>
</organism>
<protein>
    <submittedName>
        <fullName evidence="1">Uncharacterized protein</fullName>
    </submittedName>
</protein>
<name>A0A0C3EZN3_PILCF</name>
<dbReference type="InParanoid" id="A0A0C3EZN3"/>
<reference evidence="2" key="2">
    <citation type="submission" date="2015-01" db="EMBL/GenBank/DDBJ databases">
        <title>Evolutionary Origins and Diversification of the Mycorrhizal Mutualists.</title>
        <authorList>
            <consortium name="DOE Joint Genome Institute"/>
            <consortium name="Mycorrhizal Genomics Consortium"/>
            <person name="Kohler A."/>
            <person name="Kuo A."/>
            <person name="Nagy L.G."/>
            <person name="Floudas D."/>
            <person name="Copeland A."/>
            <person name="Barry K.W."/>
            <person name="Cichocki N."/>
            <person name="Veneault-Fourrey C."/>
            <person name="LaButti K."/>
            <person name="Lindquist E.A."/>
            <person name="Lipzen A."/>
            <person name="Lundell T."/>
            <person name="Morin E."/>
            <person name="Murat C."/>
            <person name="Riley R."/>
            <person name="Ohm R."/>
            <person name="Sun H."/>
            <person name="Tunlid A."/>
            <person name="Henrissat B."/>
            <person name="Grigoriev I.V."/>
            <person name="Hibbett D.S."/>
            <person name="Martin F."/>
        </authorList>
    </citation>
    <scope>NUCLEOTIDE SEQUENCE [LARGE SCALE GENOMIC DNA]</scope>
    <source>
        <strain evidence="2">F 1598</strain>
    </source>
</reference>
<proteinExistence type="predicted"/>
<dbReference type="Proteomes" id="UP000054166">
    <property type="component" value="Unassembled WGS sequence"/>
</dbReference>
<evidence type="ECO:0000313" key="2">
    <source>
        <dbReference type="Proteomes" id="UP000054166"/>
    </source>
</evidence>